<dbReference type="InterPro" id="IPR024535">
    <property type="entry name" value="RHGA/B-epi-like_pectate_lyase"/>
</dbReference>
<dbReference type="Proteomes" id="UP001218218">
    <property type="component" value="Unassembled WGS sequence"/>
</dbReference>
<protein>
    <recommendedName>
        <fullName evidence="1">Rhamnogalacturonase A/B/Epimerase-like pectate lyase domain-containing protein</fullName>
    </recommendedName>
</protein>
<evidence type="ECO:0000259" key="1">
    <source>
        <dbReference type="Pfam" id="PF12708"/>
    </source>
</evidence>
<dbReference type="Gene3D" id="2.160.20.10">
    <property type="entry name" value="Single-stranded right-handed beta-helix, Pectin lyase-like"/>
    <property type="match status" value="1"/>
</dbReference>
<dbReference type="InterPro" id="IPR011050">
    <property type="entry name" value="Pectin_lyase_fold/virulence"/>
</dbReference>
<dbReference type="AlphaFoldDB" id="A0AAD7AGX2"/>
<comment type="caution">
    <text evidence="2">The sequence shown here is derived from an EMBL/GenBank/DDBJ whole genome shotgun (WGS) entry which is preliminary data.</text>
</comment>
<dbReference type="Pfam" id="PF12708">
    <property type="entry name" value="Pect-lyase_RHGA_epim"/>
    <property type="match status" value="1"/>
</dbReference>
<keyword evidence="3" id="KW-1185">Reference proteome</keyword>
<sequence length="61" mass="6846">MSNAARTEHRGLYMENGSGGLMSDLTFHGSAFGMWLSCQQFTIRDVKITNDAVSAIYQEWN</sequence>
<proteinExistence type="predicted"/>
<evidence type="ECO:0000313" key="2">
    <source>
        <dbReference type="EMBL" id="KAJ7358130.1"/>
    </source>
</evidence>
<evidence type="ECO:0000313" key="3">
    <source>
        <dbReference type="Proteomes" id="UP001218218"/>
    </source>
</evidence>
<accession>A0AAD7AGX2</accession>
<organism evidence="2 3">
    <name type="scientific">Mycena albidolilacea</name>
    <dbReference type="NCBI Taxonomy" id="1033008"/>
    <lineage>
        <taxon>Eukaryota</taxon>
        <taxon>Fungi</taxon>
        <taxon>Dikarya</taxon>
        <taxon>Basidiomycota</taxon>
        <taxon>Agaricomycotina</taxon>
        <taxon>Agaricomycetes</taxon>
        <taxon>Agaricomycetidae</taxon>
        <taxon>Agaricales</taxon>
        <taxon>Marasmiineae</taxon>
        <taxon>Mycenaceae</taxon>
        <taxon>Mycena</taxon>
    </lineage>
</organism>
<dbReference type="EMBL" id="JARIHO010000007">
    <property type="protein sequence ID" value="KAJ7358130.1"/>
    <property type="molecule type" value="Genomic_DNA"/>
</dbReference>
<reference evidence="2" key="1">
    <citation type="submission" date="2023-03" db="EMBL/GenBank/DDBJ databases">
        <title>Massive genome expansion in bonnet fungi (Mycena s.s.) driven by repeated elements and novel gene families across ecological guilds.</title>
        <authorList>
            <consortium name="Lawrence Berkeley National Laboratory"/>
            <person name="Harder C.B."/>
            <person name="Miyauchi S."/>
            <person name="Viragh M."/>
            <person name="Kuo A."/>
            <person name="Thoen E."/>
            <person name="Andreopoulos B."/>
            <person name="Lu D."/>
            <person name="Skrede I."/>
            <person name="Drula E."/>
            <person name="Henrissat B."/>
            <person name="Morin E."/>
            <person name="Kohler A."/>
            <person name="Barry K."/>
            <person name="LaButti K."/>
            <person name="Morin E."/>
            <person name="Salamov A."/>
            <person name="Lipzen A."/>
            <person name="Mereny Z."/>
            <person name="Hegedus B."/>
            <person name="Baldrian P."/>
            <person name="Stursova M."/>
            <person name="Weitz H."/>
            <person name="Taylor A."/>
            <person name="Grigoriev I.V."/>
            <person name="Nagy L.G."/>
            <person name="Martin F."/>
            <person name="Kauserud H."/>
        </authorList>
    </citation>
    <scope>NUCLEOTIDE SEQUENCE</scope>
    <source>
        <strain evidence="2">CBHHK002</strain>
    </source>
</reference>
<dbReference type="SUPFAM" id="SSF51126">
    <property type="entry name" value="Pectin lyase-like"/>
    <property type="match status" value="1"/>
</dbReference>
<dbReference type="InterPro" id="IPR012334">
    <property type="entry name" value="Pectin_lyas_fold"/>
</dbReference>
<feature type="domain" description="Rhamnogalacturonase A/B/Epimerase-like pectate lyase" evidence="1">
    <location>
        <begin position="1"/>
        <end position="61"/>
    </location>
</feature>
<gene>
    <name evidence="2" type="ORF">DFH08DRAFT_847920</name>
</gene>
<name>A0AAD7AGX2_9AGAR</name>